<sequence>MMLPLPTTIRAALDAERDRGRQAVAALDRRLGGQHTPRRPQWDCDTCEQAWPCDPARVRLAEAYGRDRIGLAMYCGALYPVANAELSGSTAGELWERFVGWTR</sequence>
<keyword evidence="2" id="KW-1185">Reference proteome</keyword>
<evidence type="ECO:0008006" key="3">
    <source>
        <dbReference type="Google" id="ProtNLM"/>
    </source>
</evidence>
<organism evidence="1 2">
    <name type="scientific">Micromonospora ureilytica</name>
    <dbReference type="NCBI Taxonomy" id="709868"/>
    <lineage>
        <taxon>Bacteria</taxon>
        <taxon>Bacillati</taxon>
        <taxon>Actinomycetota</taxon>
        <taxon>Actinomycetes</taxon>
        <taxon>Micromonosporales</taxon>
        <taxon>Micromonosporaceae</taxon>
        <taxon>Micromonospora</taxon>
    </lineage>
</organism>
<evidence type="ECO:0000313" key="2">
    <source>
        <dbReference type="Proteomes" id="UP000614915"/>
    </source>
</evidence>
<accession>A0ABS0JD04</accession>
<reference evidence="1 2" key="1">
    <citation type="submission" date="2020-11" db="EMBL/GenBank/DDBJ databases">
        <title>Sequencing the genomes of 1000 actinobacteria strains.</title>
        <authorList>
            <person name="Klenk H.-P."/>
        </authorList>
    </citation>
    <scope>NUCLEOTIDE SEQUENCE [LARGE SCALE GENOMIC DNA]</scope>
    <source>
        <strain evidence="1 2">DSM 101692</strain>
    </source>
</reference>
<proteinExistence type="predicted"/>
<comment type="caution">
    <text evidence="1">The sequence shown here is derived from an EMBL/GenBank/DDBJ whole genome shotgun (WGS) entry which is preliminary data.</text>
</comment>
<evidence type="ECO:0000313" key="1">
    <source>
        <dbReference type="EMBL" id="MBG6064939.1"/>
    </source>
</evidence>
<dbReference type="EMBL" id="JADOTX010000001">
    <property type="protein sequence ID" value="MBG6064939.1"/>
    <property type="molecule type" value="Genomic_DNA"/>
</dbReference>
<gene>
    <name evidence="1" type="ORF">IW248_001226</name>
</gene>
<dbReference type="Proteomes" id="UP000614915">
    <property type="component" value="Unassembled WGS sequence"/>
</dbReference>
<protein>
    <recommendedName>
        <fullName evidence="3">Flavin reductase</fullName>
    </recommendedName>
</protein>
<name>A0ABS0JD04_9ACTN</name>